<dbReference type="InterPro" id="IPR036890">
    <property type="entry name" value="HATPase_C_sf"/>
</dbReference>
<dbReference type="InterPro" id="IPR050980">
    <property type="entry name" value="2C_sensor_his_kinase"/>
</dbReference>
<protein>
    <recommendedName>
        <fullName evidence="19">Signal transduction histidine-protein kinase/phosphatase MprB</fullName>
        <ecNumber evidence="5">2.7.13.3</ecNumber>
    </recommendedName>
    <alternativeName>
        <fullName evidence="20">Mycobacterial persistence regulator B</fullName>
    </alternativeName>
</protein>
<feature type="domain" description="Histidine kinase" evidence="22">
    <location>
        <begin position="239"/>
        <end position="453"/>
    </location>
</feature>
<dbReference type="Pfam" id="PF00512">
    <property type="entry name" value="HisKA"/>
    <property type="match status" value="1"/>
</dbReference>
<evidence type="ECO:0000256" key="9">
    <source>
        <dbReference type="ARBA" id="ARBA00022741"/>
    </source>
</evidence>
<reference evidence="25" key="1">
    <citation type="journal article" date="2019" name="Int. J. Syst. Evol. Microbiol.">
        <title>The Global Catalogue of Microorganisms (GCM) 10K type strain sequencing project: providing services to taxonomists for standard genome sequencing and annotation.</title>
        <authorList>
            <consortium name="The Broad Institute Genomics Platform"/>
            <consortium name="The Broad Institute Genome Sequencing Center for Infectious Disease"/>
            <person name="Wu L."/>
            <person name="Ma J."/>
        </authorList>
    </citation>
    <scope>NUCLEOTIDE SEQUENCE [LARGE SCALE GENOMIC DNA]</scope>
    <source>
        <strain evidence="25">JCM 4087</strain>
    </source>
</reference>
<keyword evidence="25" id="KW-1185">Reference proteome</keyword>
<evidence type="ECO:0000256" key="15">
    <source>
        <dbReference type="ARBA" id="ARBA00023012"/>
    </source>
</evidence>
<dbReference type="PANTHER" id="PTHR44936">
    <property type="entry name" value="SENSOR PROTEIN CREC"/>
    <property type="match status" value="1"/>
</dbReference>
<evidence type="ECO:0000256" key="20">
    <source>
        <dbReference type="ARBA" id="ARBA00041776"/>
    </source>
</evidence>
<evidence type="ECO:0000256" key="1">
    <source>
        <dbReference type="ARBA" id="ARBA00000085"/>
    </source>
</evidence>
<keyword evidence="21" id="KW-0812">Transmembrane</keyword>
<keyword evidence="14" id="KW-0904">Protein phosphatase</keyword>
<dbReference type="Pfam" id="PF02518">
    <property type="entry name" value="HATPase_c"/>
    <property type="match status" value="1"/>
</dbReference>
<evidence type="ECO:0000256" key="10">
    <source>
        <dbReference type="ARBA" id="ARBA00022777"/>
    </source>
</evidence>
<keyword evidence="9" id="KW-0547">Nucleotide-binding</keyword>
<keyword evidence="8" id="KW-0808">Transferase</keyword>
<dbReference type="InterPro" id="IPR003660">
    <property type="entry name" value="HAMP_dom"/>
</dbReference>
<keyword evidence="21" id="KW-1133">Transmembrane helix</keyword>
<evidence type="ECO:0000256" key="12">
    <source>
        <dbReference type="ARBA" id="ARBA00022840"/>
    </source>
</evidence>
<evidence type="ECO:0000256" key="11">
    <source>
        <dbReference type="ARBA" id="ARBA00022801"/>
    </source>
</evidence>
<dbReference type="SUPFAM" id="SSF47384">
    <property type="entry name" value="Homodimeric domain of signal transducing histidine kinase"/>
    <property type="match status" value="1"/>
</dbReference>
<dbReference type="SMART" id="SM00304">
    <property type="entry name" value="HAMP"/>
    <property type="match status" value="1"/>
</dbReference>
<evidence type="ECO:0000313" key="24">
    <source>
        <dbReference type="EMBL" id="MFC5861602.1"/>
    </source>
</evidence>
<keyword evidence="12 24" id="KW-0067">ATP-binding</keyword>
<dbReference type="SUPFAM" id="SSF55874">
    <property type="entry name" value="ATPase domain of HSP90 chaperone/DNA topoisomerase II/histidine kinase"/>
    <property type="match status" value="1"/>
</dbReference>
<comment type="cofactor">
    <cofactor evidence="3">
        <name>Mg(2+)</name>
        <dbReference type="ChEBI" id="CHEBI:18420"/>
    </cofactor>
</comment>
<dbReference type="CDD" id="cd00082">
    <property type="entry name" value="HisKA"/>
    <property type="match status" value="1"/>
</dbReference>
<evidence type="ECO:0000256" key="19">
    <source>
        <dbReference type="ARBA" id="ARBA00040454"/>
    </source>
</evidence>
<keyword evidence="6" id="KW-1003">Cell membrane</keyword>
<dbReference type="GO" id="GO:0005524">
    <property type="term" value="F:ATP binding"/>
    <property type="evidence" value="ECO:0007669"/>
    <property type="project" value="UniProtKB-KW"/>
</dbReference>
<evidence type="ECO:0000256" key="7">
    <source>
        <dbReference type="ARBA" id="ARBA00022553"/>
    </source>
</evidence>
<comment type="caution">
    <text evidence="24">The sequence shown here is derived from an EMBL/GenBank/DDBJ whole genome shotgun (WGS) entry which is preliminary data.</text>
</comment>
<dbReference type="InterPro" id="IPR003594">
    <property type="entry name" value="HATPase_dom"/>
</dbReference>
<organism evidence="24 25">
    <name type="scientific">Acidicapsa dinghuensis</name>
    <dbReference type="NCBI Taxonomy" id="2218256"/>
    <lineage>
        <taxon>Bacteria</taxon>
        <taxon>Pseudomonadati</taxon>
        <taxon>Acidobacteriota</taxon>
        <taxon>Terriglobia</taxon>
        <taxon>Terriglobales</taxon>
        <taxon>Acidobacteriaceae</taxon>
        <taxon>Acidicapsa</taxon>
    </lineage>
</organism>
<proteinExistence type="predicted"/>
<keyword evidence="21" id="KW-0472">Membrane</keyword>
<dbReference type="PROSITE" id="PS50885">
    <property type="entry name" value="HAMP"/>
    <property type="match status" value="1"/>
</dbReference>
<keyword evidence="11" id="KW-0378">Hydrolase</keyword>
<dbReference type="EMBL" id="JBHSPH010000002">
    <property type="protein sequence ID" value="MFC5861602.1"/>
    <property type="molecule type" value="Genomic_DNA"/>
</dbReference>
<dbReference type="SMART" id="SM00387">
    <property type="entry name" value="HATPase_c"/>
    <property type="match status" value="1"/>
</dbReference>
<keyword evidence="18" id="KW-0464">Manganese</keyword>
<sequence length="457" mass="50235">MKLPIRKLFWKIFLCFWATVVAIVVAIVITFIFEPQHTSSPWHENILQIARYAGTSAIEEAELHGATAATAYMQDLGNRTHTHACLTDNAGNTIADGGCTLFLDDITRAISTGKPQVILRNHVASAAVPLQSTSGKRYIYAAEIPTSVSTVSKAAVLTRVSIAILVSFCICYLLTRYLTDPVLHLRKASHSLAAGDLSTRASHALEQRNDELGSLVRDFNTMATQIEELISRQRQLTYDLSHELRSPLARLNIALDIVRERKGSDPAFDQAEQDLARMDEMIGRMLTMAKLDTFLGELQTERIDLTDLVASVVRSAEFESRDRSNAVSFTAQQPFLVNGNPELLHSAIENIMRNAIRYTPPETSVEVHLQHVTEQGKPFVQLSIHDHGPGVPESDLANIFRPFYRVGTDRDRQSGGAGLGLAIADRVIRLHGGTIRAHNAGGLCVEILLPSADAITA</sequence>
<feature type="domain" description="HAMP" evidence="23">
    <location>
        <begin position="176"/>
        <end position="231"/>
    </location>
</feature>
<dbReference type="SMART" id="SM00388">
    <property type="entry name" value="HisKA"/>
    <property type="match status" value="1"/>
</dbReference>
<name>A0ABW1ECP9_9BACT</name>
<dbReference type="EC" id="2.7.13.3" evidence="5"/>
<comment type="catalytic activity">
    <reaction evidence="1">
        <text>ATP + protein L-histidine = ADP + protein N-phospho-L-histidine.</text>
        <dbReference type="EC" id="2.7.13.3"/>
    </reaction>
</comment>
<dbReference type="Gene3D" id="1.10.287.130">
    <property type="match status" value="1"/>
</dbReference>
<keyword evidence="10" id="KW-0418">Kinase</keyword>
<evidence type="ECO:0000313" key="25">
    <source>
        <dbReference type="Proteomes" id="UP001596091"/>
    </source>
</evidence>
<evidence type="ECO:0000256" key="2">
    <source>
        <dbReference type="ARBA" id="ARBA00001936"/>
    </source>
</evidence>
<comment type="cofactor">
    <cofactor evidence="2">
        <name>Mn(2+)</name>
        <dbReference type="ChEBI" id="CHEBI:29035"/>
    </cofactor>
</comment>
<keyword evidence="7" id="KW-0597">Phosphoprotein</keyword>
<dbReference type="RefSeq" id="WP_263336979.1">
    <property type="nucleotide sequence ID" value="NZ_JAGSYH010000004.1"/>
</dbReference>
<evidence type="ECO:0000256" key="17">
    <source>
        <dbReference type="ARBA" id="ARBA00023026"/>
    </source>
</evidence>
<evidence type="ECO:0000256" key="21">
    <source>
        <dbReference type="SAM" id="Phobius"/>
    </source>
</evidence>
<dbReference type="PANTHER" id="PTHR44936:SF9">
    <property type="entry name" value="SENSOR PROTEIN CREC"/>
    <property type="match status" value="1"/>
</dbReference>
<dbReference type="CDD" id="cd06225">
    <property type="entry name" value="HAMP"/>
    <property type="match status" value="1"/>
</dbReference>
<dbReference type="InterPro" id="IPR005467">
    <property type="entry name" value="His_kinase_dom"/>
</dbReference>
<dbReference type="Proteomes" id="UP001596091">
    <property type="component" value="Unassembled WGS sequence"/>
</dbReference>
<evidence type="ECO:0000256" key="8">
    <source>
        <dbReference type="ARBA" id="ARBA00022679"/>
    </source>
</evidence>
<evidence type="ECO:0000256" key="5">
    <source>
        <dbReference type="ARBA" id="ARBA00012438"/>
    </source>
</evidence>
<evidence type="ECO:0000256" key="6">
    <source>
        <dbReference type="ARBA" id="ARBA00022475"/>
    </source>
</evidence>
<evidence type="ECO:0000259" key="23">
    <source>
        <dbReference type="PROSITE" id="PS50885"/>
    </source>
</evidence>
<dbReference type="SUPFAM" id="SSF158472">
    <property type="entry name" value="HAMP domain-like"/>
    <property type="match status" value="1"/>
</dbReference>
<feature type="transmembrane region" description="Helical" evidence="21">
    <location>
        <begin position="12"/>
        <end position="33"/>
    </location>
</feature>
<gene>
    <name evidence="24" type="ORF">ACFPT7_04810</name>
</gene>
<dbReference type="Pfam" id="PF00672">
    <property type="entry name" value="HAMP"/>
    <property type="match status" value="1"/>
</dbReference>
<dbReference type="InterPro" id="IPR036097">
    <property type="entry name" value="HisK_dim/P_sf"/>
</dbReference>
<accession>A0ABW1ECP9</accession>
<keyword evidence="16" id="KW-0346">Stress response</keyword>
<evidence type="ECO:0000259" key="22">
    <source>
        <dbReference type="PROSITE" id="PS50109"/>
    </source>
</evidence>
<dbReference type="Gene3D" id="6.10.340.10">
    <property type="match status" value="1"/>
</dbReference>
<dbReference type="InterPro" id="IPR003661">
    <property type="entry name" value="HisK_dim/P_dom"/>
</dbReference>
<evidence type="ECO:0000256" key="14">
    <source>
        <dbReference type="ARBA" id="ARBA00022912"/>
    </source>
</evidence>
<evidence type="ECO:0000256" key="4">
    <source>
        <dbReference type="ARBA" id="ARBA00004651"/>
    </source>
</evidence>
<keyword evidence="17" id="KW-0843">Virulence</keyword>
<evidence type="ECO:0000256" key="3">
    <source>
        <dbReference type="ARBA" id="ARBA00001946"/>
    </source>
</evidence>
<evidence type="ECO:0000256" key="18">
    <source>
        <dbReference type="ARBA" id="ARBA00023211"/>
    </source>
</evidence>
<evidence type="ECO:0000256" key="16">
    <source>
        <dbReference type="ARBA" id="ARBA00023016"/>
    </source>
</evidence>
<evidence type="ECO:0000256" key="13">
    <source>
        <dbReference type="ARBA" id="ARBA00022842"/>
    </source>
</evidence>
<dbReference type="Gene3D" id="3.30.565.10">
    <property type="entry name" value="Histidine kinase-like ATPase, C-terminal domain"/>
    <property type="match status" value="1"/>
</dbReference>
<comment type="subcellular location">
    <subcellularLocation>
        <location evidence="4">Cell membrane</location>
        <topology evidence="4">Multi-pass membrane protein</topology>
    </subcellularLocation>
</comment>
<dbReference type="InterPro" id="IPR004358">
    <property type="entry name" value="Sig_transdc_His_kin-like_C"/>
</dbReference>
<dbReference type="PROSITE" id="PS50109">
    <property type="entry name" value="HIS_KIN"/>
    <property type="match status" value="1"/>
</dbReference>
<keyword evidence="13" id="KW-0460">Magnesium</keyword>
<keyword evidence="15" id="KW-0902">Two-component regulatory system</keyword>
<dbReference type="PRINTS" id="PR00344">
    <property type="entry name" value="BCTRLSENSOR"/>
</dbReference>